<dbReference type="OrthoDB" id="10021290at2759"/>
<reference evidence="1 2" key="1">
    <citation type="journal article" date="2018" name="Sci. Rep.">
        <title>Comparative analysis of the Pocillopora damicornis genome highlights role of immune system in coral evolution.</title>
        <authorList>
            <person name="Cunning R."/>
            <person name="Bay R.A."/>
            <person name="Gillette P."/>
            <person name="Baker A.C."/>
            <person name="Traylor-Knowles N."/>
        </authorList>
    </citation>
    <scope>NUCLEOTIDE SEQUENCE [LARGE SCALE GENOMIC DNA]</scope>
    <source>
        <strain evidence="1">RSMAS</strain>
        <tissue evidence="1">Whole animal</tissue>
    </source>
</reference>
<name>A0A3M6UX06_POCDA</name>
<dbReference type="Proteomes" id="UP000275408">
    <property type="component" value="Unassembled WGS sequence"/>
</dbReference>
<sequence>MAKKPWGTITHPKERNPEFLMGYQKLSDRKINQVVDRLYIPDWTSRNEQKKAPIDRRTKVEVHEMEDEDIEKMVERLTKDGEKKATDRNRTGAMKEQGVVNTYAWKGWN</sequence>
<protein>
    <submittedName>
        <fullName evidence="1">Uncharacterized protein</fullName>
    </submittedName>
</protein>
<comment type="caution">
    <text evidence="1">The sequence shown here is derived from an EMBL/GenBank/DDBJ whole genome shotgun (WGS) entry which is preliminary data.</text>
</comment>
<evidence type="ECO:0000313" key="1">
    <source>
        <dbReference type="EMBL" id="RMX58236.1"/>
    </source>
</evidence>
<proteinExistence type="predicted"/>
<organism evidence="1 2">
    <name type="scientific">Pocillopora damicornis</name>
    <name type="common">Cauliflower coral</name>
    <name type="synonym">Millepora damicornis</name>
    <dbReference type="NCBI Taxonomy" id="46731"/>
    <lineage>
        <taxon>Eukaryota</taxon>
        <taxon>Metazoa</taxon>
        <taxon>Cnidaria</taxon>
        <taxon>Anthozoa</taxon>
        <taxon>Hexacorallia</taxon>
        <taxon>Scleractinia</taxon>
        <taxon>Astrocoeniina</taxon>
        <taxon>Pocilloporidae</taxon>
        <taxon>Pocillopora</taxon>
    </lineage>
</organism>
<keyword evidence="2" id="KW-1185">Reference proteome</keyword>
<gene>
    <name evidence="1" type="ORF">pdam_00000051</name>
</gene>
<dbReference type="EMBL" id="RCHS01000537">
    <property type="protein sequence ID" value="RMX58236.1"/>
    <property type="molecule type" value="Genomic_DNA"/>
</dbReference>
<dbReference type="AlphaFoldDB" id="A0A3M6UX06"/>
<accession>A0A3M6UX06</accession>
<evidence type="ECO:0000313" key="2">
    <source>
        <dbReference type="Proteomes" id="UP000275408"/>
    </source>
</evidence>